<accession>A0A8J7K464</accession>
<dbReference type="InterPro" id="IPR013221">
    <property type="entry name" value="Mur_ligase_cen"/>
</dbReference>
<comment type="catalytic activity">
    <reaction evidence="20">
        <text>7,8-dihydropteroate + L-glutamate + ATP = 7,8-dihydrofolate + ADP + phosphate + H(+)</text>
        <dbReference type="Rhea" id="RHEA:23584"/>
        <dbReference type="ChEBI" id="CHEBI:15378"/>
        <dbReference type="ChEBI" id="CHEBI:17839"/>
        <dbReference type="ChEBI" id="CHEBI:29985"/>
        <dbReference type="ChEBI" id="CHEBI:30616"/>
        <dbReference type="ChEBI" id="CHEBI:43474"/>
        <dbReference type="ChEBI" id="CHEBI:57451"/>
        <dbReference type="ChEBI" id="CHEBI:456216"/>
        <dbReference type="EC" id="6.3.2.12"/>
    </reaction>
</comment>
<comment type="caution">
    <text evidence="23">The sequence shown here is derived from an EMBL/GenBank/DDBJ whole genome shotgun (WGS) entry which is preliminary data.</text>
</comment>
<organism evidence="23 24">
    <name type="scientific">Faecalibacter rhinopitheci</name>
    <dbReference type="NCBI Taxonomy" id="2779678"/>
    <lineage>
        <taxon>Bacteria</taxon>
        <taxon>Pseudomonadati</taxon>
        <taxon>Bacteroidota</taxon>
        <taxon>Flavobacteriia</taxon>
        <taxon>Flavobacteriales</taxon>
        <taxon>Weeksellaceae</taxon>
        <taxon>Faecalibacter</taxon>
    </lineage>
</organism>
<dbReference type="NCBIfam" id="TIGR01499">
    <property type="entry name" value="folC"/>
    <property type="match status" value="1"/>
</dbReference>
<dbReference type="InterPro" id="IPR036615">
    <property type="entry name" value="Mur_ligase_C_dom_sf"/>
</dbReference>
<dbReference type="GO" id="GO:0046656">
    <property type="term" value="P:folic acid biosynthetic process"/>
    <property type="evidence" value="ECO:0007669"/>
    <property type="project" value="UniProtKB-KW"/>
</dbReference>
<feature type="domain" description="Mur ligase central" evidence="22">
    <location>
        <begin position="52"/>
        <end position="270"/>
    </location>
</feature>
<evidence type="ECO:0000256" key="15">
    <source>
        <dbReference type="ARBA" id="ARBA00030592"/>
    </source>
</evidence>
<dbReference type="Gene3D" id="3.90.190.20">
    <property type="entry name" value="Mur ligase, C-terminal domain"/>
    <property type="match status" value="1"/>
</dbReference>
<comment type="pathway">
    <text evidence="3">Cofactor biosynthesis; tetrahydrofolylpolyglutamate biosynthesis.</text>
</comment>
<name>A0A8J7K464_9FLAO</name>
<comment type="catalytic activity">
    <reaction evidence="17">
        <text>(6S)-5,6,7,8-tetrahydrofolyl-(gamma-L-Glu)(n) + L-glutamate + ATP = (6S)-5,6,7,8-tetrahydrofolyl-(gamma-L-Glu)(n+1) + ADP + phosphate + H(+)</text>
        <dbReference type="Rhea" id="RHEA:10580"/>
        <dbReference type="Rhea" id="RHEA-COMP:14738"/>
        <dbReference type="Rhea" id="RHEA-COMP:14740"/>
        <dbReference type="ChEBI" id="CHEBI:15378"/>
        <dbReference type="ChEBI" id="CHEBI:29985"/>
        <dbReference type="ChEBI" id="CHEBI:30616"/>
        <dbReference type="ChEBI" id="CHEBI:43474"/>
        <dbReference type="ChEBI" id="CHEBI:141005"/>
        <dbReference type="ChEBI" id="CHEBI:456216"/>
        <dbReference type="EC" id="6.3.2.17"/>
    </reaction>
</comment>
<dbReference type="Proteomes" id="UP000608754">
    <property type="component" value="Unassembled WGS sequence"/>
</dbReference>
<keyword evidence="10" id="KW-0547">Nucleotide-binding</keyword>
<evidence type="ECO:0000256" key="7">
    <source>
        <dbReference type="ARBA" id="ARBA00019357"/>
    </source>
</evidence>
<sequence length="406" mass="45786">MRTYQETIDWLFSNLPMFQRIGASAMKADLTNITELCEYLGNPQTKFKTIHIAGTNGKGSTSHMLASILHEAGYKVGLTTSPHLKDFRERIRINGAMCEEEFVVKFVHQHEEKIIAQGASFFEIAIAMAFEYFAQQQVDIAVIETGLGGRLDSTNIILPELSIITNIALEHTQFLGDTLEKIAFEKGGIIKPNTPIVIGETTQETKKVFADLALERNSEIIFAEEKFYQDLPSDLIGSYQVKNRRTVLTAIEQLQNQHWTISEENISNGLLNVVKNTNLRGRWDVLGQHPLIVADTAHNPHGLLEIAKQINEQPYKNLHLVLGFVNDKDVKESLSFFPKMATYYFCEPNVPRKLPIDELRNMVPKELKDIHYFDSVDKALKAAKEAATENDFIYIGGSTFVVAEVI</sequence>
<evidence type="ECO:0000256" key="13">
    <source>
        <dbReference type="ARBA" id="ARBA00022909"/>
    </source>
</evidence>
<evidence type="ECO:0000256" key="10">
    <source>
        <dbReference type="ARBA" id="ARBA00022741"/>
    </source>
</evidence>
<evidence type="ECO:0000256" key="4">
    <source>
        <dbReference type="ARBA" id="ARBA00008276"/>
    </source>
</evidence>
<evidence type="ECO:0000256" key="5">
    <source>
        <dbReference type="ARBA" id="ARBA00013023"/>
    </source>
</evidence>
<dbReference type="SUPFAM" id="SSF53623">
    <property type="entry name" value="MurD-like peptide ligases, catalytic domain"/>
    <property type="match status" value="1"/>
</dbReference>
<comment type="similarity">
    <text evidence="4">Belongs to the folylpolyglutamate synthase family.</text>
</comment>
<proteinExistence type="inferred from homology"/>
<dbReference type="InterPro" id="IPR018109">
    <property type="entry name" value="Folylpolyglutamate_synth_CS"/>
</dbReference>
<evidence type="ECO:0000259" key="21">
    <source>
        <dbReference type="Pfam" id="PF02875"/>
    </source>
</evidence>
<keyword evidence="9" id="KW-0479">Metal-binding</keyword>
<evidence type="ECO:0000256" key="20">
    <source>
        <dbReference type="ARBA" id="ARBA00049161"/>
    </source>
</evidence>
<dbReference type="PANTHER" id="PTHR11136:SF0">
    <property type="entry name" value="DIHYDROFOLATE SYNTHETASE-RELATED"/>
    <property type="match status" value="1"/>
</dbReference>
<evidence type="ECO:0000256" key="16">
    <source>
        <dbReference type="ARBA" id="ARBA00032510"/>
    </source>
</evidence>
<dbReference type="GO" id="GO:0005737">
    <property type="term" value="C:cytoplasm"/>
    <property type="evidence" value="ECO:0007669"/>
    <property type="project" value="TreeGrafter"/>
</dbReference>
<dbReference type="InterPro" id="IPR001645">
    <property type="entry name" value="Folylpolyglutamate_synth"/>
</dbReference>
<dbReference type="PANTHER" id="PTHR11136">
    <property type="entry name" value="FOLYLPOLYGLUTAMATE SYNTHASE-RELATED"/>
    <property type="match status" value="1"/>
</dbReference>
<dbReference type="Pfam" id="PF08245">
    <property type="entry name" value="Mur_ligase_M"/>
    <property type="match status" value="1"/>
</dbReference>
<evidence type="ECO:0000259" key="22">
    <source>
        <dbReference type="Pfam" id="PF08245"/>
    </source>
</evidence>
<evidence type="ECO:0000256" key="11">
    <source>
        <dbReference type="ARBA" id="ARBA00022840"/>
    </source>
</evidence>
<keyword evidence="11" id="KW-0067">ATP-binding</keyword>
<comment type="pathway">
    <text evidence="2">Cofactor biosynthesis; tetrahydrofolate biosynthesis; 7,8-dihydrofolate from 2-amino-4-hydroxy-6-hydroxymethyl-7,8-dihydropteridine diphosphate and 4-aminobenzoate: step 2/2.</text>
</comment>
<evidence type="ECO:0000256" key="9">
    <source>
        <dbReference type="ARBA" id="ARBA00022723"/>
    </source>
</evidence>
<evidence type="ECO:0000256" key="6">
    <source>
        <dbReference type="ARBA" id="ARBA00013025"/>
    </source>
</evidence>
<dbReference type="GO" id="GO:0008841">
    <property type="term" value="F:dihydrofolate synthase activity"/>
    <property type="evidence" value="ECO:0007669"/>
    <property type="project" value="UniProtKB-EC"/>
</dbReference>
<comment type="catalytic activity">
    <reaction evidence="18">
        <text>10-formyltetrahydrofolyl-(gamma-L-Glu)(n) + L-glutamate + ATP = 10-formyltetrahydrofolyl-(gamma-L-Glu)(n+1) + ADP + phosphate + H(+)</text>
        <dbReference type="Rhea" id="RHEA:51904"/>
        <dbReference type="Rhea" id="RHEA-COMP:13088"/>
        <dbReference type="Rhea" id="RHEA-COMP:14300"/>
        <dbReference type="ChEBI" id="CHEBI:15378"/>
        <dbReference type="ChEBI" id="CHEBI:29985"/>
        <dbReference type="ChEBI" id="CHEBI:30616"/>
        <dbReference type="ChEBI" id="CHEBI:43474"/>
        <dbReference type="ChEBI" id="CHEBI:134413"/>
        <dbReference type="ChEBI" id="CHEBI:456216"/>
        <dbReference type="EC" id="6.3.2.17"/>
    </reaction>
</comment>
<dbReference type="EMBL" id="JADGIK010000003">
    <property type="protein sequence ID" value="MBF0597094.1"/>
    <property type="molecule type" value="Genomic_DNA"/>
</dbReference>
<comment type="function">
    <text evidence="1">Functions in two distinct reactions of the de novo folate biosynthetic pathway. Catalyzes the addition of a glutamate residue to dihydropteroate (7,8-dihydropteroate or H2Pte) to form dihydrofolate (7,8-dihydrofolate monoglutamate or H2Pte-Glu). Also catalyzes successive additions of L-glutamate to tetrahydrofolate or 10-formyltetrahydrofolate or 5,10-methylenetetrahydrofolate, leading to folylpolyglutamate derivatives.</text>
</comment>
<dbReference type="GO" id="GO:0046872">
    <property type="term" value="F:metal ion binding"/>
    <property type="evidence" value="ECO:0007669"/>
    <property type="project" value="UniProtKB-KW"/>
</dbReference>
<feature type="domain" description="Mur ligase C-terminal" evidence="21">
    <location>
        <begin position="281"/>
        <end position="398"/>
    </location>
</feature>
<keyword evidence="24" id="KW-1185">Reference proteome</keyword>
<keyword evidence="12" id="KW-0460">Magnesium</keyword>
<evidence type="ECO:0000313" key="23">
    <source>
        <dbReference type="EMBL" id="MBF0597094.1"/>
    </source>
</evidence>
<evidence type="ECO:0000256" key="2">
    <source>
        <dbReference type="ARBA" id="ARBA00004799"/>
    </source>
</evidence>
<dbReference type="EC" id="6.3.2.17" evidence="6"/>
<dbReference type="GO" id="GO:0004326">
    <property type="term" value="F:tetrahydrofolylpolyglutamate synthase activity"/>
    <property type="evidence" value="ECO:0007669"/>
    <property type="project" value="UniProtKB-EC"/>
</dbReference>
<evidence type="ECO:0000256" key="19">
    <source>
        <dbReference type="ARBA" id="ARBA00049035"/>
    </source>
</evidence>
<evidence type="ECO:0000256" key="8">
    <source>
        <dbReference type="ARBA" id="ARBA00022598"/>
    </source>
</evidence>
<keyword evidence="13" id="KW-0289">Folate biosynthesis</keyword>
<dbReference type="SUPFAM" id="SSF53244">
    <property type="entry name" value="MurD-like peptide ligases, peptide-binding domain"/>
    <property type="match status" value="1"/>
</dbReference>
<dbReference type="Gene3D" id="3.40.1190.10">
    <property type="entry name" value="Mur-like, catalytic domain"/>
    <property type="match status" value="1"/>
</dbReference>
<dbReference type="PROSITE" id="PS01011">
    <property type="entry name" value="FOLYLPOLYGLU_SYNT_1"/>
    <property type="match status" value="1"/>
</dbReference>
<dbReference type="Pfam" id="PF02875">
    <property type="entry name" value="Mur_ligase_C"/>
    <property type="match status" value="1"/>
</dbReference>
<evidence type="ECO:0000256" key="18">
    <source>
        <dbReference type="ARBA" id="ARBA00047808"/>
    </source>
</evidence>
<evidence type="ECO:0000256" key="14">
    <source>
        <dbReference type="ARBA" id="ARBA00030048"/>
    </source>
</evidence>
<dbReference type="PROSITE" id="PS01012">
    <property type="entry name" value="FOLYLPOLYGLU_SYNT_2"/>
    <property type="match status" value="1"/>
</dbReference>
<dbReference type="PIRSF" id="PIRSF001563">
    <property type="entry name" value="Folylpolyglu_synth"/>
    <property type="match status" value="1"/>
</dbReference>
<dbReference type="InterPro" id="IPR036565">
    <property type="entry name" value="Mur-like_cat_sf"/>
</dbReference>
<evidence type="ECO:0000313" key="24">
    <source>
        <dbReference type="Proteomes" id="UP000608754"/>
    </source>
</evidence>
<reference evidence="23" key="1">
    <citation type="submission" date="2020-10" db="EMBL/GenBank/DDBJ databases">
        <authorList>
            <person name="Lu T."/>
            <person name="Wang Q."/>
            <person name="Han X."/>
        </authorList>
    </citation>
    <scope>NUCLEOTIDE SEQUENCE</scope>
    <source>
        <strain evidence="23">WQ 117</strain>
    </source>
</reference>
<dbReference type="EC" id="6.3.2.12" evidence="5"/>
<evidence type="ECO:0000256" key="17">
    <source>
        <dbReference type="ARBA" id="ARBA00047493"/>
    </source>
</evidence>
<dbReference type="InterPro" id="IPR004101">
    <property type="entry name" value="Mur_ligase_C"/>
</dbReference>
<evidence type="ECO:0000256" key="1">
    <source>
        <dbReference type="ARBA" id="ARBA00002714"/>
    </source>
</evidence>
<dbReference type="AlphaFoldDB" id="A0A8J7K464"/>
<dbReference type="RefSeq" id="WP_194182640.1">
    <property type="nucleotide sequence ID" value="NZ_JADGIK010000003.1"/>
</dbReference>
<evidence type="ECO:0000256" key="12">
    <source>
        <dbReference type="ARBA" id="ARBA00022842"/>
    </source>
</evidence>
<comment type="catalytic activity">
    <reaction evidence="19">
        <text>(6R)-5,10-methylenetetrahydrofolyl-(gamma-L-Glu)(n) + L-glutamate + ATP = (6R)-5,10-methylenetetrahydrofolyl-(gamma-L-Glu)(n+1) + ADP + phosphate + H(+)</text>
        <dbReference type="Rhea" id="RHEA:51912"/>
        <dbReference type="Rhea" id="RHEA-COMP:13257"/>
        <dbReference type="Rhea" id="RHEA-COMP:13258"/>
        <dbReference type="ChEBI" id="CHEBI:15378"/>
        <dbReference type="ChEBI" id="CHEBI:29985"/>
        <dbReference type="ChEBI" id="CHEBI:30616"/>
        <dbReference type="ChEBI" id="CHEBI:43474"/>
        <dbReference type="ChEBI" id="CHEBI:136572"/>
        <dbReference type="ChEBI" id="CHEBI:456216"/>
        <dbReference type="EC" id="6.3.2.17"/>
    </reaction>
</comment>
<keyword evidence="8" id="KW-0436">Ligase</keyword>
<evidence type="ECO:0000256" key="3">
    <source>
        <dbReference type="ARBA" id="ARBA00005150"/>
    </source>
</evidence>
<dbReference type="GO" id="GO:0005524">
    <property type="term" value="F:ATP binding"/>
    <property type="evidence" value="ECO:0007669"/>
    <property type="project" value="UniProtKB-KW"/>
</dbReference>
<gene>
    <name evidence="23" type="ORF">IM532_06480</name>
</gene>
<protein>
    <recommendedName>
        <fullName evidence="7">Dihydrofolate synthase/folylpolyglutamate synthase</fullName>
        <ecNumber evidence="5">6.3.2.12</ecNumber>
        <ecNumber evidence="6">6.3.2.17</ecNumber>
    </recommendedName>
    <alternativeName>
        <fullName evidence="16">Folylpoly-gamma-glutamate synthetase-dihydrofolate synthetase</fullName>
    </alternativeName>
    <alternativeName>
        <fullName evidence="14">Folylpolyglutamate synthetase</fullName>
    </alternativeName>
    <alternativeName>
        <fullName evidence="15">Tetrahydrofolylpolyglutamate synthase</fullName>
    </alternativeName>
</protein>